<sequence length="625" mass="68104">MATQARPSTIASKFCKQFYRCLNQAPERLSQFYDHSSMALQVYQEENFELMGKEDIAERYQTTLPPGVITETSVPISALQSVEGCILISVAGSFIRYSSSPVVEGQQEKVDFSQVFLLTSAQENPQYLYVKNDVLHLHGDWTPLPVEEGEEYLEPDTVQQKPLTDDPFGTSEQPQQSIRRGYPEEAPTASHTGAGTVADHHEMNDDHAGGLPNGVAPTQQQAEAQAHTSEWHAQANRDLKSMLTEMHNKPEEEDEEDEEEENGVEEEEEVEEPTGAEAEDDDPWATQHSPAAQQKTSPPAQQAQQRVTASDGRPSHALPEAGPTNQPPPAAARPSHNYDPDSYLGRLCKDTAGAADAKNLNSKLPKGYAVPPASTSREEPNRGGRRERGDRERDGGFRERGAPRDDRRERGTPPPPKKSANSSAGSCWVWVKANPLHMSDEEYIACLEAYIHTLPGCAAGFVSEVSRPKGKREGGRSSNFAFVKVDSPETRELFVNTNKLRIEDREVVVDFTDFDPQKPQTSQQGETGGRGGGAGGRGGRGGGGGGFRSDRREEGDRNGSERRGGGGERNDRNTRPFGEKRESKGDAPAPATRQTYKPRETGEKSSGGGDRGGRGGGRGGRGGRS</sequence>
<feature type="region of interest" description="Disordered" evidence="1">
    <location>
        <begin position="505"/>
        <end position="625"/>
    </location>
</feature>
<feature type="compositionally biased region" description="Basic and acidic residues" evidence="1">
    <location>
        <begin position="198"/>
        <end position="208"/>
    </location>
</feature>
<feature type="domain" description="NTF2" evidence="2">
    <location>
        <begin position="10"/>
        <end position="137"/>
    </location>
</feature>
<dbReference type="InterPro" id="IPR002075">
    <property type="entry name" value="NTF2_dom"/>
</dbReference>
<dbReference type="SUPFAM" id="SSF54928">
    <property type="entry name" value="RNA-binding domain, RBD"/>
    <property type="match status" value="1"/>
</dbReference>
<dbReference type="SUPFAM" id="SSF54427">
    <property type="entry name" value="NTF2-like"/>
    <property type="match status" value="1"/>
</dbReference>
<organism evidence="3">
    <name type="scientific">Chromera velia CCMP2878</name>
    <dbReference type="NCBI Taxonomy" id="1169474"/>
    <lineage>
        <taxon>Eukaryota</taxon>
        <taxon>Sar</taxon>
        <taxon>Alveolata</taxon>
        <taxon>Colpodellida</taxon>
        <taxon>Chromeraceae</taxon>
        <taxon>Chromera</taxon>
    </lineage>
</organism>
<feature type="compositionally biased region" description="Basic and acidic residues" evidence="1">
    <location>
        <begin position="235"/>
        <end position="250"/>
    </location>
</feature>
<dbReference type="InterPro" id="IPR012677">
    <property type="entry name" value="Nucleotide-bd_a/b_plait_sf"/>
</dbReference>
<dbReference type="Gene3D" id="3.30.70.330">
    <property type="match status" value="1"/>
</dbReference>
<feature type="compositionally biased region" description="Polar residues" evidence="1">
    <location>
        <begin position="286"/>
        <end position="308"/>
    </location>
</feature>
<dbReference type="EMBL" id="CDMZ01005221">
    <property type="protein sequence ID" value="CEM52319.1"/>
    <property type="molecule type" value="Genomic_DNA"/>
</dbReference>
<feature type="compositionally biased region" description="Polar residues" evidence="1">
    <location>
        <begin position="216"/>
        <end position="228"/>
    </location>
</feature>
<protein>
    <recommendedName>
        <fullName evidence="2">NTF2 domain-containing protein</fullName>
    </recommendedName>
</protein>
<feature type="compositionally biased region" description="Gly residues" evidence="1">
    <location>
        <begin position="526"/>
        <end position="547"/>
    </location>
</feature>
<dbReference type="InterPro" id="IPR018222">
    <property type="entry name" value="Nuclear_transport_factor_2_euk"/>
</dbReference>
<dbReference type="Pfam" id="PF02136">
    <property type="entry name" value="NTF2"/>
    <property type="match status" value="1"/>
</dbReference>
<dbReference type="PROSITE" id="PS50177">
    <property type="entry name" value="NTF2_DOMAIN"/>
    <property type="match status" value="1"/>
</dbReference>
<feature type="compositionally biased region" description="Basic and acidic residues" evidence="1">
    <location>
        <begin position="376"/>
        <end position="411"/>
    </location>
</feature>
<feature type="compositionally biased region" description="Gly residues" evidence="1">
    <location>
        <begin position="605"/>
        <end position="625"/>
    </location>
</feature>
<dbReference type="Gene3D" id="3.10.450.50">
    <property type="match status" value="1"/>
</dbReference>
<dbReference type="GO" id="GO:0003676">
    <property type="term" value="F:nucleic acid binding"/>
    <property type="evidence" value="ECO:0007669"/>
    <property type="project" value="InterPro"/>
</dbReference>
<reference evidence="3" key="1">
    <citation type="submission" date="2014-11" db="EMBL/GenBank/DDBJ databases">
        <authorList>
            <person name="Otto D Thomas"/>
            <person name="Naeem Raeece"/>
        </authorList>
    </citation>
    <scope>NUCLEOTIDE SEQUENCE</scope>
</reference>
<feature type="compositionally biased region" description="Basic and acidic residues" evidence="1">
    <location>
        <begin position="548"/>
        <end position="585"/>
    </location>
</feature>
<dbReference type="AlphaFoldDB" id="A0A0G4I5X4"/>
<feature type="compositionally biased region" description="Acidic residues" evidence="1">
    <location>
        <begin position="251"/>
        <end position="283"/>
    </location>
</feature>
<proteinExistence type="predicted"/>
<evidence type="ECO:0000313" key="3">
    <source>
        <dbReference type="EMBL" id="CEM52319.1"/>
    </source>
</evidence>
<evidence type="ECO:0000259" key="2">
    <source>
        <dbReference type="PROSITE" id="PS50177"/>
    </source>
</evidence>
<dbReference type="VEuPathDB" id="CryptoDB:Cvel_11224"/>
<accession>A0A0G4I5X4</accession>
<evidence type="ECO:0000256" key="1">
    <source>
        <dbReference type="SAM" id="MobiDB-lite"/>
    </source>
</evidence>
<gene>
    <name evidence="3" type="ORF">Cvel_11224</name>
</gene>
<feature type="region of interest" description="Disordered" evidence="1">
    <location>
        <begin position="159"/>
        <end position="424"/>
    </location>
</feature>
<dbReference type="InterPro" id="IPR035979">
    <property type="entry name" value="RBD_domain_sf"/>
</dbReference>
<dbReference type="InterPro" id="IPR032710">
    <property type="entry name" value="NTF2-like_dom_sf"/>
</dbReference>
<name>A0A0G4I5X4_9ALVE</name>